<keyword evidence="2" id="KW-0812">Transmembrane</keyword>
<accession>A0A3P3Z5B5</accession>
<evidence type="ECO:0000313" key="3">
    <source>
        <dbReference type="EMBL" id="SYZ65423.1"/>
    </source>
</evidence>
<dbReference type="Proteomes" id="UP000319462">
    <property type="component" value="Chromosome 20"/>
</dbReference>
<evidence type="ECO:0000256" key="2">
    <source>
        <dbReference type="SAM" id="Phobius"/>
    </source>
</evidence>
<reference evidence="3 4" key="1">
    <citation type="submission" date="2018-09" db="EMBL/GenBank/DDBJ databases">
        <authorList>
            <person name="Peiro R."/>
            <person name="Begona"/>
            <person name="Cbmso G."/>
            <person name="Lopez M."/>
            <person name="Gonzalez S."/>
        </authorList>
    </citation>
    <scope>NUCLEOTIDE SEQUENCE [LARGE SCALE GENOMIC DNA]</scope>
</reference>
<proteinExistence type="predicted"/>
<name>A0A3P3Z5B5_LEIBR</name>
<keyword evidence="2" id="KW-1133">Transmembrane helix</keyword>
<dbReference type="EMBL" id="LS997619">
    <property type="protein sequence ID" value="SYZ65423.1"/>
    <property type="molecule type" value="Genomic_DNA"/>
</dbReference>
<feature type="region of interest" description="Disordered" evidence="1">
    <location>
        <begin position="126"/>
        <end position="154"/>
    </location>
</feature>
<sequence>MGLKMLWRTVRRHGWPLTSGLLILHLLTVTHWWMVTMYLPRNSTPPVPLNPDHNDPPLPSMSREPWWRKLREQPSPPFFHPPPPPLHNEAPTLPPNRVAVISTSAPSMPPRLSVLATARPIEGGASTRGIIPPLSARLPTGIGTPATTSASPTLSPDDSIAAFYKQLSLFEANLEVKDVKGNPEQPTKDFVDIDANDEAGEPLPYDSHYVEDPARWAACDPRNASFSVERDRLCQEYLRNPNNMRSIKAMSSKLLQGRTIKMQITYAHNINTIVKLSQRKFLYEAVSEYWAYSFDRALKFNRVPTSVFVAIPLDYLRVAVAYSPLFSQWFNRFVVLYNYTNKNFVQCSYYTRKVSECTMATVQLWMKDVHPALSTFLAIPYEIDASFIRKYYIPGHELFAGTKRARLRAVGELLDRSIFDFLIGNTDRGTNDHNNFAYGGCSADTECQLEKPENRIKGLAKYAYLDHGSSLYSHKEPFGNLFFGDADRIRICRFRRSTFEHLAKFGSTDRAHHPLIQHVEQSIPAAAYEVSHESVIRKVQVRLDKILYIISRCRVKYTDNEVFSMPEYDAVRIAEEDATLDDEWD</sequence>
<feature type="compositionally biased region" description="Low complexity" evidence="1">
    <location>
        <begin position="144"/>
        <end position="154"/>
    </location>
</feature>
<keyword evidence="2" id="KW-0472">Membrane</keyword>
<feature type="transmembrane region" description="Helical" evidence="2">
    <location>
        <begin position="21"/>
        <end position="39"/>
    </location>
</feature>
<organism evidence="3 4">
    <name type="scientific">Leishmania braziliensis MHOM/BR/75/M2904</name>
    <dbReference type="NCBI Taxonomy" id="420245"/>
    <lineage>
        <taxon>Eukaryota</taxon>
        <taxon>Discoba</taxon>
        <taxon>Euglenozoa</taxon>
        <taxon>Kinetoplastea</taxon>
        <taxon>Metakinetoplastina</taxon>
        <taxon>Trypanosomatida</taxon>
        <taxon>Trypanosomatidae</taxon>
        <taxon>Leishmaniinae</taxon>
        <taxon>Leishmania</taxon>
        <taxon>Leishmania braziliensis species complex</taxon>
    </lineage>
</organism>
<evidence type="ECO:0000313" key="4">
    <source>
        <dbReference type="Proteomes" id="UP000319462"/>
    </source>
</evidence>
<gene>
    <name evidence="3" type="ORF">LBRM2904_20.4670</name>
</gene>
<evidence type="ECO:0000256" key="1">
    <source>
        <dbReference type="SAM" id="MobiDB-lite"/>
    </source>
</evidence>
<protein>
    <submittedName>
        <fullName evidence="3">Protein_of_uncharacterized_function_(DUF1193)</fullName>
    </submittedName>
</protein>
<dbReference type="AlphaFoldDB" id="A0A3P3Z5B5"/>